<comment type="similarity">
    <text evidence="1">Belongs to the glycosyl hydrolase 13 family.</text>
</comment>
<dbReference type="InterPro" id="IPR017853">
    <property type="entry name" value="GH"/>
</dbReference>
<keyword evidence="4" id="KW-0378">Hydrolase</keyword>
<dbReference type="PANTHER" id="PTHR10357:SF220">
    <property type="entry name" value="ALPHA-AMYLASE"/>
    <property type="match status" value="1"/>
</dbReference>
<organism evidence="4 5">
    <name type="scientific">Aspergillus lucknowensis</name>
    <dbReference type="NCBI Taxonomy" id="176173"/>
    <lineage>
        <taxon>Eukaryota</taxon>
        <taxon>Fungi</taxon>
        <taxon>Dikarya</taxon>
        <taxon>Ascomycota</taxon>
        <taxon>Pezizomycotina</taxon>
        <taxon>Eurotiomycetes</taxon>
        <taxon>Eurotiomycetidae</taxon>
        <taxon>Eurotiales</taxon>
        <taxon>Aspergillaceae</taxon>
        <taxon>Aspergillus</taxon>
        <taxon>Aspergillus subgen. Nidulantes</taxon>
    </lineage>
</organism>
<accession>A0ABR4LHX7</accession>
<evidence type="ECO:0000256" key="2">
    <source>
        <dbReference type="SAM" id="MobiDB-lite"/>
    </source>
</evidence>
<evidence type="ECO:0000313" key="4">
    <source>
        <dbReference type="EMBL" id="KAL2864056.1"/>
    </source>
</evidence>
<gene>
    <name evidence="4" type="ORF">BJX67DRAFT_362324</name>
</gene>
<dbReference type="RefSeq" id="XP_070883035.1">
    <property type="nucleotide sequence ID" value="XM_071029988.1"/>
</dbReference>
<feature type="domain" description="Glycosyl hydrolase family 13 catalytic" evidence="3">
    <location>
        <begin position="11"/>
        <end position="91"/>
    </location>
</feature>
<name>A0ABR4LHX7_9EURO</name>
<dbReference type="GeneID" id="98145060"/>
<proteinExistence type="inferred from homology"/>
<reference evidence="4 5" key="1">
    <citation type="submission" date="2024-07" db="EMBL/GenBank/DDBJ databases">
        <title>Section-level genome sequencing and comparative genomics of Aspergillus sections Usti and Cavernicolus.</title>
        <authorList>
            <consortium name="Lawrence Berkeley National Laboratory"/>
            <person name="Nybo J.L."/>
            <person name="Vesth T.C."/>
            <person name="Theobald S."/>
            <person name="Frisvad J.C."/>
            <person name="Larsen T.O."/>
            <person name="Kjaerboelling I."/>
            <person name="Rothschild-Mancinelli K."/>
            <person name="Lyhne E.K."/>
            <person name="Kogle M.E."/>
            <person name="Barry K."/>
            <person name="Clum A."/>
            <person name="Na H."/>
            <person name="Ledsgaard L."/>
            <person name="Lin J."/>
            <person name="Lipzen A."/>
            <person name="Kuo A."/>
            <person name="Riley R."/>
            <person name="Mondo S."/>
            <person name="Labutti K."/>
            <person name="Haridas S."/>
            <person name="Pangalinan J."/>
            <person name="Salamov A.A."/>
            <person name="Simmons B.A."/>
            <person name="Magnuson J.K."/>
            <person name="Chen J."/>
            <person name="Drula E."/>
            <person name="Henrissat B."/>
            <person name="Wiebenga A."/>
            <person name="Lubbers R.J."/>
            <person name="Gomes A.C."/>
            <person name="Macurrencykelacurrency M.R."/>
            <person name="Stajich J."/>
            <person name="Grigoriev I.V."/>
            <person name="Mortensen U.H."/>
            <person name="De Vries R.P."/>
            <person name="Baker S.E."/>
            <person name="Andersen M.R."/>
        </authorList>
    </citation>
    <scope>NUCLEOTIDE SEQUENCE [LARGE SCALE GENOMIC DNA]</scope>
    <source>
        <strain evidence="4 5">CBS 449.75</strain>
    </source>
</reference>
<evidence type="ECO:0000313" key="5">
    <source>
        <dbReference type="Proteomes" id="UP001610432"/>
    </source>
</evidence>
<evidence type="ECO:0000256" key="1">
    <source>
        <dbReference type="ARBA" id="ARBA00008061"/>
    </source>
</evidence>
<dbReference type="GO" id="GO:0016787">
    <property type="term" value="F:hydrolase activity"/>
    <property type="evidence" value="ECO:0007669"/>
    <property type="project" value="UniProtKB-KW"/>
</dbReference>
<evidence type="ECO:0000259" key="3">
    <source>
        <dbReference type="Pfam" id="PF00128"/>
    </source>
</evidence>
<sequence length="92" mass="10300">MESRSIYPTMTDRFARTDGSTTSPCNASASLYYGGTSRGTVNHLYYIQGMGFDAVMISPTIENIEGRVSYREAYHGYWLLDLCSLNPQFGTH</sequence>
<dbReference type="PANTHER" id="PTHR10357">
    <property type="entry name" value="ALPHA-AMYLASE FAMILY MEMBER"/>
    <property type="match status" value="1"/>
</dbReference>
<dbReference type="Proteomes" id="UP001610432">
    <property type="component" value="Unassembled WGS sequence"/>
</dbReference>
<comment type="caution">
    <text evidence="4">The sequence shown here is derived from an EMBL/GenBank/DDBJ whole genome shotgun (WGS) entry which is preliminary data.</text>
</comment>
<dbReference type="Gene3D" id="3.20.20.80">
    <property type="entry name" value="Glycosidases"/>
    <property type="match status" value="1"/>
</dbReference>
<keyword evidence="5" id="KW-1185">Reference proteome</keyword>
<dbReference type="SUPFAM" id="SSF51445">
    <property type="entry name" value="(Trans)glycosidases"/>
    <property type="match status" value="1"/>
</dbReference>
<protein>
    <submittedName>
        <fullName evidence="4">Glycoside hydrolase superfamily</fullName>
    </submittedName>
</protein>
<dbReference type="Pfam" id="PF00128">
    <property type="entry name" value="Alpha-amylase"/>
    <property type="match status" value="1"/>
</dbReference>
<dbReference type="EMBL" id="JBFXLQ010000045">
    <property type="protein sequence ID" value="KAL2864056.1"/>
    <property type="molecule type" value="Genomic_DNA"/>
</dbReference>
<dbReference type="InterPro" id="IPR006047">
    <property type="entry name" value="GH13_cat_dom"/>
</dbReference>
<feature type="region of interest" description="Disordered" evidence="2">
    <location>
        <begin position="1"/>
        <end position="22"/>
    </location>
</feature>